<feature type="region of interest" description="Disordered" evidence="1">
    <location>
        <begin position="10"/>
        <end position="68"/>
    </location>
</feature>
<protein>
    <submittedName>
        <fullName evidence="3">Uncharacterized protein</fullName>
    </submittedName>
</protein>
<reference evidence="3" key="1">
    <citation type="submission" date="2022-11" db="UniProtKB">
        <authorList>
            <consortium name="WormBaseParasite"/>
        </authorList>
    </citation>
    <scope>IDENTIFICATION</scope>
</reference>
<evidence type="ECO:0000313" key="2">
    <source>
        <dbReference type="Proteomes" id="UP000887566"/>
    </source>
</evidence>
<dbReference type="Proteomes" id="UP000887566">
    <property type="component" value="Unplaced"/>
</dbReference>
<feature type="compositionally biased region" description="Pro residues" evidence="1">
    <location>
        <begin position="52"/>
        <end position="63"/>
    </location>
</feature>
<name>A0A914UP03_9BILA</name>
<organism evidence="2 3">
    <name type="scientific">Plectus sambesii</name>
    <dbReference type="NCBI Taxonomy" id="2011161"/>
    <lineage>
        <taxon>Eukaryota</taxon>
        <taxon>Metazoa</taxon>
        <taxon>Ecdysozoa</taxon>
        <taxon>Nematoda</taxon>
        <taxon>Chromadorea</taxon>
        <taxon>Plectida</taxon>
        <taxon>Plectina</taxon>
        <taxon>Plectoidea</taxon>
        <taxon>Plectidae</taxon>
        <taxon>Plectus</taxon>
    </lineage>
</organism>
<evidence type="ECO:0000256" key="1">
    <source>
        <dbReference type="SAM" id="MobiDB-lite"/>
    </source>
</evidence>
<evidence type="ECO:0000313" key="3">
    <source>
        <dbReference type="WBParaSite" id="PSAMB.scaffold11268size3475.g33997.t1"/>
    </source>
</evidence>
<dbReference type="WBParaSite" id="PSAMB.scaffold11268size3475.g33997.t1">
    <property type="protein sequence ID" value="PSAMB.scaffold11268size3475.g33997.t1"/>
    <property type="gene ID" value="PSAMB.scaffold11268size3475.g33997"/>
</dbReference>
<dbReference type="AlphaFoldDB" id="A0A914UP03"/>
<proteinExistence type="predicted"/>
<keyword evidence="2" id="KW-1185">Reference proteome</keyword>
<sequence>MKLLLQLKHFSQAPPPVDRPTPVKVLLPPGPPATLSTPTGAASKLPLSPQGPKGPPPKPPPRPVRGHARSASLDLNTIAVPAAPIAITTAAHEVATPPAASFAASSATIERYDAETQTGDERLEGDGEHLMDFGAELDEAVRRATEATEGRPLDWKQKCDRLRVLNADLDQERTRLAQVRLQLELRLQEIKQAKD</sequence>
<accession>A0A914UP03</accession>